<proteinExistence type="predicted"/>
<keyword evidence="2" id="KW-0812">Transmembrane</keyword>
<keyword evidence="2" id="KW-0472">Membrane</keyword>
<evidence type="ECO:0000313" key="3">
    <source>
        <dbReference type="EMBL" id="APZ34926.1"/>
    </source>
</evidence>
<dbReference type="RefSeq" id="WP_076691313.1">
    <property type="nucleotide sequence ID" value="NZ_CAUSXO010000015.1"/>
</dbReference>
<dbReference type="KEGG" id="maur:BOH66_12245"/>
<dbReference type="AlphaFoldDB" id="A0A1P8UA25"/>
<feature type="transmembrane region" description="Helical" evidence="2">
    <location>
        <begin position="114"/>
        <end position="139"/>
    </location>
</feature>
<reference evidence="3 4" key="1">
    <citation type="submission" date="2016-12" db="EMBL/GenBank/DDBJ databases">
        <title>Complete genome sequence of Microbacterium aurum KACC 15219.</title>
        <authorList>
            <person name="Jung Y."/>
            <person name="Shin J.-H."/>
            <person name="Lee Y.-J."/>
            <person name="Yi H."/>
            <person name="Bahn Y.-S."/>
            <person name="Kim J.F."/>
            <person name="Lee D.-W."/>
        </authorList>
    </citation>
    <scope>NUCLEOTIDE SEQUENCE [LARGE SCALE GENOMIC DNA]</scope>
    <source>
        <strain evidence="3 4">KACC 15219</strain>
    </source>
</reference>
<protein>
    <recommendedName>
        <fullName evidence="5">DUF4282 domain-containing protein</fullName>
    </recommendedName>
</protein>
<dbReference type="Pfam" id="PF14110">
    <property type="entry name" value="DUF4282"/>
    <property type="match status" value="1"/>
</dbReference>
<feature type="transmembrane region" description="Helical" evidence="2">
    <location>
        <begin position="78"/>
        <end position="108"/>
    </location>
</feature>
<dbReference type="STRING" id="36805.BOH66_12245"/>
<feature type="compositionally biased region" description="Low complexity" evidence="1">
    <location>
        <begin position="18"/>
        <end position="29"/>
    </location>
</feature>
<evidence type="ECO:0008006" key="5">
    <source>
        <dbReference type="Google" id="ProtNLM"/>
    </source>
</evidence>
<dbReference type="Proteomes" id="UP000187185">
    <property type="component" value="Chromosome"/>
</dbReference>
<evidence type="ECO:0000256" key="1">
    <source>
        <dbReference type="SAM" id="MobiDB-lite"/>
    </source>
</evidence>
<keyword evidence="4" id="KW-1185">Reference proteome</keyword>
<sequence length="161" mass="16511">MTDANTPTPPPLPDRPAAEAARAGATPAGGEDTVGIAGVDDTGVPRLVGDLDDIGRGFLAALFDLTFTRFITRRLASVFYLVGLVAIGISFVAAFVGGIVSGIGALWWNPGGGIALIVSTIIVVPVLAFLAVVVLRFVIEAGVALVAIAENTERTAANTRR</sequence>
<dbReference type="EMBL" id="CP018762">
    <property type="protein sequence ID" value="APZ34926.1"/>
    <property type="molecule type" value="Genomic_DNA"/>
</dbReference>
<accession>A0A1P8UA25</accession>
<keyword evidence="2" id="KW-1133">Transmembrane helix</keyword>
<dbReference type="OrthoDB" id="3261033at2"/>
<feature type="region of interest" description="Disordered" evidence="1">
    <location>
        <begin position="1"/>
        <end position="37"/>
    </location>
</feature>
<gene>
    <name evidence="3" type="ORF">BOH66_12245</name>
</gene>
<dbReference type="InterPro" id="IPR025557">
    <property type="entry name" value="DUF4282"/>
</dbReference>
<evidence type="ECO:0000313" key="4">
    <source>
        <dbReference type="Proteomes" id="UP000187185"/>
    </source>
</evidence>
<organism evidence="3 4">
    <name type="scientific">Microbacterium aurum</name>
    <dbReference type="NCBI Taxonomy" id="36805"/>
    <lineage>
        <taxon>Bacteria</taxon>
        <taxon>Bacillati</taxon>
        <taxon>Actinomycetota</taxon>
        <taxon>Actinomycetes</taxon>
        <taxon>Micrococcales</taxon>
        <taxon>Microbacteriaceae</taxon>
        <taxon>Microbacterium</taxon>
    </lineage>
</organism>
<name>A0A1P8UA25_9MICO</name>
<evidence type="ECO:0000256" key="2">
    <source>
        <dbReference type="SAM" id="Phobius"/>
    </source>
</evidence>